<reference evidence="6 7" key="1">
    <citation type="submission" date="2018-08" db="EMBL/GenBank/DDBJ databases">
        <title>A genome reference for cultivated species of the human gut microbiota.</title>
        <authorList>
            <person name="Zou Y."/>
            <person name="Xue W."/>
            <person name="Luo G."/>
        </authorList>
    </citation>
    <scope>NUCLEOTIDE SEQUENCE [LARGE SCALE GENOMIC DNA]</scope>
    <source>
        <strain evidence="5 6">AF31-21AC</strain>
        <strain evidence="4 7">AM22-21LB</strain>
        <strain evidence="3 8">AM43-11</strain>
    </source>
</reference>
<evidence type="ECO:0000313" key="5">
    <source>
        <dbReference type="EMBL" id="RHN06854.1"/>
    </source>
</evidence>
<evidence type="ECO:0000313" key="3">
    <source>
        <dbReference type="EMBL" id="RHA65113.1"/>
    </source>
</evidence>
<evidence type="ECO:0000313" key="8">
    <source>
        <dbReference type="Proteomes" id="UP000284465"/>
    </source>
</evidence>
<name>A0A3R6GBW1_9FIRM</name>
<organism evidence="5 6">
    <name type="scientific">Roseburia intestinalis</name>
    <dbReference type="NCBI Taxonomy" id="166486"/>
    <lineage>
        <taxon>Bacteria</taxon>
        <taxon>Bacillati</taxon>
        <taxon>Bacillota</taxon>
        <taxon>Clostridia</taxon>
        <taxon>Lachnospirales</taxon>
        <taxon>Lachnospiraceae</taxon>
        <taxon>Roseburia</taxon>
    </lineage>
</organism>
<evidence type="ECO:0000313" key="4">
    <source>
        <dbReference type="EMBL" id="RHG26827.1"/>
    </source>
</evidence>
<dbReference type="Proteomes" id="UP000478483">
    <property type="component" value="Unassembled WGS sequence"/>
</dbReference>
<proteinExistence type="predicted"/>
<evidence type="ECO:0000313" key="10">
    <source>
        <dbReference type="Proteomes" id="UP000479531"/>
    </source>
</evidence>
<dbReference type="EMBL" id="WNAJ01000009">
    <property type="protein sequence ID" value="MTR85307.1"/>
    <property type="molecule type" value="Genomic_DNA"/>
</dbReference>
<dbReference type="Proteomes" id="UP000283586">
    <property type="component" value="Unassembled WGS sequence"/>
</dbReference>
<dbReference type="Proteomes" id="UP000284465">
    <property type="component" value="Unassembled WGS sequence"/>
</dbReference>
<dbReference type="OrthoDB" id="2085486at2"/>
<evidence type="ECO:0000313" key="7">
    <source>
        <dbReference type="Proteomes" id="UP000284051"/>
    </source>
</evidence>
<comment type="caution">
    <text evidence="5">The sequence shown here is derived from an EMBL/GenBank/DDBJ whole genome shotgun (WGS) entry which is preliminary data.</text>
</comment>
<evidence type="ECO:0000313" key="9">
    <source>
        <dbReference type="Proteomes" id="UP000478483"/>
    </source>
</evidence>
<evidence type="ECO:0000313" key="6">
    <source>
        <dbReference type="Proteomes" id="UP000283586"/>
    </source>
</evidence>
<dbReference type="EMBL" id="QSFP01000022">
    <property type="protein sequence ID" value="RHA65113.1"/>
    <property type="molecule type" value="Genomic_DNA"/>
</dbReference>
<gene>
    <name evidence="4" type="ORF">DW264_13400</name>
    <name evidence="3" type="ORF">DW927_15440</name>
    <name evidence="5" type="ORF">DWZ31_11795</name>
    <name evidence="2" type="ORF">GCK47_14485</name>
    <name evidence="1" type="ORF">GMD50_09560</name>
</gene>
<accession>A0A3R6GBW1</accession>
<reference evidence="1 9" key="2">
    <citation type="journal article" date="2019" name="Nat. Med.">
        <title>A library of human gut bacterial isolates paired with longitudinal multiomics data enables mechanistic microbiome research.</title>
        <authorList>
            <person name="Poyet M."/>
            <person name="Groussin M."/>
            <person name="Gibbons S.M."/>
            <person name="Avila-Pacheco J."/>
            <person name="Jiang X."/>
            <person name="Kearney S.M."/>
            <person name="Perrotta A.R."/>
            <person name="Berdy B."/>
            <person name="Zhao S."/>
            <person name="Lieberman T.D."/>
            <person name="Swanson P.K."/>
            <person name="Smith M."/>
            <person name="Roesemann S."/>
            <person name="Alexander J.E."/>
            <person name="Rich S.A."/>
            <person name="Livny J."/>
            <person name="Vlamakis H."/>
            <person name="Clish C."/>
            <person name="Bullock K."/>
            <person name="Deik A."/>
            <person name="Scott J."/>
            <person name="Pierce K.A."/>
            <person name="Xavier R.J."/>
            <person name="Alm E.J."/>
        </authorList>
    </citation>
    <scope>NUCLEOTIDE SEQUENCE [LARGE SCALE GENOMIC DNA]</scope>
    <source>
        <strain evidence="1 9">BIOML-A1</strain>
    </source>
</reference>
<dbReference type="Proteomes" id="UP000284051">
    <property type="component" value="Unassembled WGS sequence"/>
</dbReference>
<dbReference type="AlphaFoldDB" id="A0A3R6GBW1"/>
<reference evidence="2 10" key="3">
    <citation type="submission" date="2019-10" db="EMBL/GenBank/DDBJ databases">
        <title>Roseburia spp. ameliorate alcoholic fatty liver via restoration of gut barrier function.</title>
        <authorList>
            <person name="Seo B."/>
            <person name="Ko G."/>
        </authorList>
    </citation>
    <scope>NUCLEOTIDE SEQUENCE [LARGE SCALE GENOMIC DNA]</scope>
    <source>
        <strain evidence="2 10">SNUG30017</strain>
    </source>
</reference>
<dbReference type="Proteomes" id="UP000479531">
    <property type="component" value="Unassembled WGS sequence"/>
</dbReference>
<protein>
    <submittedName>
        <fullName evidence="5">Uncharacterized protein</fullName>
    </submittedName>
</protein>
<dbReference type="EMBL" id="QRQN01000014">
    <property type="protein sequence ID" value="RHN06854.1"/>
    <property type="molecule type" value="Genomic_DNA"/>
</dbReference>
<dbReference type="EMBL" id="WGGT01000019">
    <property type="protein sequence ID" value="MVQ46869.1"/>
    <property type="molecule type" value="Genomic_DNA"/>
</dbReference>
<evidence type="ECO:0000313" key="2">
    <source>
        <dbReference type="EMBL" id="MVQ46869.1"/>
    </source>
</evidence>
<evidence type="ECO:0000313" key="1">
    <source>
        <dbReference type="EMBL" id="MTR85307.1"/>
    </source>
</evidence>
<dbReference type="EMBL" id="QRID01000014">
    <property type="protein sequence ID" value="RHG26827.1"/>
    <property type="molecule type" value="Genomic_DNA"/>
</dbReference>
<sequence>MDKPAFKQLQAQLVKRTPVESLRATGGCTLEIHRQVLKGRLHGQRADASTGHAEAFAADSCSDLLVFLLDMNNAPFVIDSVFISLSLIKGAYQSETGVIL</sequence>